<dbReference type="AlphaFoldDB" id="A0A510Y4I0"/>
<gene>
    <name evidence="2" type="ORF">MHA01_11290</name>
</gene>
<dbReference type="InterPro" id="IPR036388">
    <property type="entry name" value="WH-like_DNA-bd_sf"/>
</dbReference>
<dbReference type="STRING" id="1371.GCA_900166605_02635"/>
<organism evidence="2 3">
    <name type="scientific">Marinococcus halophilus</name>
    <dbReference type="NCBI Taxonomy" id="1371"/>
    <lineage>
        <taxon>Bacteria</taxon>
        <taxon>Bacillati</taxon>
        <taxon>Bacillota</taxon>
        <taxon>Bacilli</taxon>
        <taxon>Bacillales</taxon>
        <taxon>Bacillaceae</taxon>
        <taxon>Marinococcus</taxon>
    </lineage>
</organism>
<dbReference type="OrthoDB" id="9791785at2"/>
<dbReference type="SUPFAM" id="SSF46785">
    <property type="entry name" value="Winged helix' DNA-binding domain"/>
    <property type="match status" value="1"/>
</dbReference>
<proteinExistence type="predicted"/>
<accession>A0A510Y4I0</accession>
<evidence type="ECO:0000259" key="1">
    <source>
        <dbReference type="Pfam" id="PF03551"/>
    </source>
</evidence>
<dbReference type="InterPro" id="IPR005149">
    <property type="entry name" value="Tscrpt_reg_PadR_N"/>
</dbReference>
<dbReference type="PANTHER" id="PTHR33169:SF25">
    <property type="entry name" value="DNA-BINDING PROTEIN YIZB-RELATED"/>
    <property type="match status" value="1"/>
</dbReference>
<feature type="domain" description="Transcription regulator PadR N-terminal" evidence="1">
    <location>
        <begin position="16"/>
        <end position="86"/>
    </location>
</feature>
<evidence type="ECO:0000313" key="3">
    <source>
        <dbReference type="Proteomes" id="UP000321051"/>
    </source>
</evidence>
<dbReference type="Pfam" id="PF03551">
    <property type="entry name" value="PadR"/>
    <property type="match status" value="1"/>
</dbReference>
<dbReference type="Gene3D" id="1.10.10.10">
    <property type="entry name" value="Winged helix-like DNA-binding domain superfamily/Winged helix DNA-binding domain"/>
    <property type="match status" value="1"/>
</dbReference>
<reference evidence="2 3" key="1">
    <citation type="submission" date="2019-07" db="EMBL/GenBank/DDBJ databases">
        <title>Whole genome shotgun sequence of Marinococcus halophilus NBRC 102359.</title>
        <authorList>
            <person name="Hosoyama A."/>
            <person name="Uohara A."/>
            <person name="Ohji S."/>
            <person name="Ichikawa N."/>
        </authorList>
    </citation>
    <scope>NUCLEOTIDE SEQUENCE [LARGE SCALE GENOMIC DNA]</scope>
    <source>
        <strain evidence="2 3">NBRC 102359</strain>
    </source>
</reference>
<dbReference type="EMBL" id="BJUN01000005">
    <property type="protein sequence ID" value="GEK58224.1"/>
    <property type="molecule type" value="Genomic_DNA"/>
</dbReference>
<evidence type="ECO:0000313" key="2">
    <source>
        <dbReference type="EMBL" id="GEK58224.1"/>
    </source>
</evidence>
<keyword evidence="3" id="KW-1185">Reference proteome</keyword>
<dbReference type="InterPro" id="IPR036390">
    <property type="entry name" value="WH_DNA-bd_sf"/>
</dbReference>
<name>A0A510Y4I0_MARHA</name>
<protein>
    <submittedName>
        <fullName evidence="2">PadR family transcriptional regulator</fullName>
    </submittedName>
</protein>
<sequence length="108" mass="12191">MNERSQLLKGILEGCILAVISRETVYGYELAVKLQQQGIDVKEGSIYPLLLRLQKEKLIHGEMKASGSGPNRKYYKLTPAGEASLKAFRENWKALKQPVDQLLDEEES</sequence>
<dbReference type="Proteomes" id="UP000321051">
    <property type="component" value="Unassembled WGS sequence"/>
</dbReference>
<dbReference type="PANTHER" id="PTHR33169">
    <property type="entry name" value="PADR-FAMILY TRANSCRIPTIONAL REGULATOR"/>
    <property type="match status" value="1"/>
</dbReference>
<dbReference type="RefSeq" id="WP_079476339.1">
    <property type="nucleotide sequence ID" value="NZ_BJUN01000005.1"/>
</dbReference>
<comment type="caution">
    <text evidence="2">The sequence shown here is derived from an EMBL/GenBank/DDBJ whole genome shotgun (WGS) entry which is preliminary data.</text>
</comment>
<dbReference type="InterPro" id="IPR052509">
    <property type="entry name" value="Metal_resp_DNA-bind_regulator"/>
</dbReference>